<dbReference type="InterPro" id="IPR020084">
    <property type="entry name" value="NUDIX_hydrolase_CS"/>
</dbReference>
<dbReference type="eggNOG" id="arCOG01075">
    <property type="taxonomic scope" value="Archaea"/>
</dbReference>
<dbReference type="InterPro" id="IPR020476">
    <property type="entry name" value="Nudix_hydrolase"/>
</dbReference>
<protein>
    <submittedName>
        <fullName evidence="3">NUDIX hydrolase</fullName>
    </submittedName>
</protein>
<proteinExistence type="predicted"/>
<sequence>MSISYVYVIAFHGDEFLMVRHARRSWEMPGGKVNAGESPGEAAVREFREETGYDVGGLNVIEIEDGGLVYMGDVGKKLSTTPDAREIAEVKLFKELPDNLSFPLVEYTRMLDAARKYHSAH</sequence>
<organism evidence="3 4">
    <name type="scientific">Methanocella paludicola (strain DSM 17711 / JCM 13418 / NBRC 101707 / SANAE)</name>
    <dbReference type="NCBI Taxonomy" id="304371"/>
    <lineage>
        <taxon>Archaea</taxon>
        <taxon>Methanobacteriati</taxon>
        <taxon>Methanobacteriota</taxon>
        <taxon>Stenosarchaea group</taxon>
        <taxon>Methanomicrobia</taxon>
        <taxon>Methanocellales</taxon>
        <taxon>Methanocellaceae</taxon>
        <taxon>Methanocella</taxon>
    </lineage>
</organism>
<reference evidence="3 4" key="2">
    <citation type="journal article" date="2008" name="Int. J. Syst. Evol. Microbiol.">
        <title>Methanocella paludicola gen. nov., sp. nov., a methane-producing archaeon, the first isolate of the lineage 'Rice Cluster I', and proposal of the new archaeal order Methanocellales ord. nov.</title>
        <authorList>
            <person name="Sakai S."/>
            <person name="Imachi H."/>
            <person name="Hanada S."/>
            <person name="Ohashi A."/>
            <person name="Harada H."/>
            <person name="Kamagata Y."/>
        </authorList>
    </citation>
    <scope>NUCLEOTIDE SEQUENCE [LARGE SCALE GENOMIC DNA]</scope>
    <source>
        <strain evidence="4">DSM 17711 / JCM 13418 / NBRC 101707 / SANAE</strain>
    </source>
</reference>
<dbReference type="Gene3D" id="3.90.79.10">
    <property type="entry name" value="Nucleoside Triphosphate Pyrophosphohydrolase"/>
    <property type="match status" value="1"/>
</dbReference>
<dbReference type="Pfam" id="PF00293">
    <property type="entry name" value="NUDIX"/>
    <property type="match status" value="1"/>
</dbReference>
<evidence type="ECO:0000256" key="1">
    <source>
        <dbReference type="ARBA" id="ARBA00022801"/>
    </source>
</evidence>
<dbReference type="PANTHER" id="PTHR21340">
    <property type="entry name" value="DIADENOSINE 5,5-P1,P4-TETRAPHOSPHATE PYROPHOSPHOHYDROLASE MUTT"/>
    <property type="match status" value="1"/>
</dbReference>
<evidence type="ECO:0000313" key="3">
    <source>
        <dbReference type="EMBL" id="BAI60732.1"/>
    </source>
</evidence>
<dbReference type="KEGG" id="mpd:MCP_0660"/>
<dbReference type="InterPro" id="IPR000086">
    <property type="entry name" value="NUDIX_hydrolase_dom"/>
</dbReference>
<dbReference type="AlphaFoldDB" id="D1YWB0"/>
<name>D1YWB0_METPS</name>
<evidence type="ECO:0000259" key="2">
    <source>
        <dbReference type="PROSITE" id="PS51462"/>
    </source>
</evidence>
<dbReference type="InterPro" id="IPR051325">
    <property type="entry name" value="Nudix_hydrolase_domain"/>
</dbReference>
<dbReference type="PANTHER" id="PTHR21340:SF0">
    <property type="entry name" value="BIS(5'-NUCLEOSYL)-TETRAPHOSPHATASE [ASYMMETRICAL]"/>
    <property type="match status" value="1"/>
</dbReference>
<gene>
    <name evidence="3" type="ordered locus">MCP_0660</name>
</gene>
<keyword evidence="1 3" id="KW-0378">Hydrolase</keyword>
<dbReference type="EMBL" id="AP011532">
    <property type="protein sequence ID" value="BAI60732.1"/>
    <property type="molecule type" value="Genomic_DNA"/>
</dbReference>
<dbReference type="InParanoid" id="D1YWB0"/>
<dbReference type="OrthoDB" id="25379at2157"/>
<dbReference type="PROSITE" id="PS00893">
    <property type="entry name" value="NUDIX_BOX"/>
    <property type="match status" value="1"/>
</dbReference>
<evidence type="ECO:0000313" key="4">
    <source>
        <dbReference type="Proteomes" id="UP000001882"/>
    </source>
</evidence>
<dbReference type="SUPFAM" id="SSF55811">
    <property type="entry name" value="Nudix"/>
    <property type="match status" value="1"/>
</dbReference>
<keyword evidence="4" id="KW-1185">Reference proteome</keyword>
<dbReference type="GO" id="GO:0004081">
    <property type="term" value="F:bis(5'-nucleosyl)-tetraphosphatase (asymmetrical) activity"/>
    <property type="evidence" value="ECO:0007669"/>
    <property type="project" value="TreeGrafter"/>
</dbReference>
<dbReference type="PRINTS" id="PR00502">
    <property type="entry name" value="NUDIXFAMILY"/>
</dbReference>
<reference evidence="3 4" key="1">
    <citation type="journal article" date="2007" name="Appl. Environ. Microbiol.">
        <title>Isolation of key methanogens for global methane emission from rice paddy fields: a novel isolate affiliated with the clone cluster rice cluster I.</title>
        <authorList>
            <person name="Sakai S."/>
            <person name="Imachi H."/>
            <person name="Sekiguchi Y."/>
            <person name="Ohashi A."/>
            <person name="Harada H."/>
            <person name="Kamagata Y."/>
        </authorList>
    </citation>
    <scope>NUCLEOTIDE SEQUENCE [LARGE SCALE GENOMIC DNA]</scope>
    <source>
        <strain evidence="4">DSM 17711 / JCM 13418 / NBRC 101707 / SANAE</strain>
    </source>
</reference>
<dbReference type="GO" id="GO:0006167">
    <property type="term" value="P:AMP biosynthetic process"/>
    <property type="evidence" value="ECO:0007669"/>
    <property type="project" value="TreeGrafter"/>
</dbReference>
<dbReference type="RefSeq" id="WP_012899412.1">
    <property type="nucleotide sequence ID" value="NC_013665.1"/>
</dbReference>
<feature type="domain" description="Nudix hydrolase" evidence="2">
    <location>
        <begin position="1"/>
        <end position="121"/>
    </location>
</feature>
<dbReference type="GeneID" id="8682791"/>
<dbReference type="GO" id="GO:0006754">
    <property type="term" value="P:ATP biosynthetic process"/>
    <property type="evidence" value="ECO:0007669"/>
    <property type="project" value="TreeGrafter"/>
</dbReference>
<dbReference type="InterPro" id="IPR015797">
    <property type="entry name" value="NUDIX_hydrolase-like_dom_sf"/>
</dbReference>
<dbReference type="Proteomes" id="UP000001882">
    <property type="component" value="Chromosome"/>
</dbReference>
<accession>D1YWB0</accession>
<reference evidence="4" key="3">
    <citation type="journal article" date="2011" name="PLoS ONE">
        <title>Genome sequence of a mesophilic hydrogenotrophic methanogen Methanocella paludicola, the first cultivated representative of the order Methanocellales.</title>
        <authorList>
            <person name="Sakai S."/>
            <person name="Takaki Y."/>
            <person name="Shimamura S."/>
            <person name="Sekine M."/>
            <person name="Tajima T."/>
            <person name="Kosugi H."/>
            <person name="Ichikawa N."/>
            <person name="Tasumi E."/>
            <person name="Hiraki A.T."/>
            <person name="Shimizu A."/>
            <person name="Kato Y."/>
            <person name="Nishiko R."/>
            <person name="Mori K."/>
            <person name="Fujita N."/>
            <person name="Imachi H."/>
            <person name="Takai K."/>
        </authorList>
    </citation>
    <scope>NUCLEOTIDE SEQUENCE [LARGE SCALE GENOMIC DNA]</scope>
    <source>
        <strain evidence="4">DSM 17711 / JCM 13418 / NBRC 101707 / SANAE</strain>
    </source>
</reference>
<dbReference type="PROSITE" id="PS51462">
    <property type="entry name" value="NUDIX"/>
    <property type="match status" value="1"/>
</dbReference>